<dbReference type="SMART" id="SM00228">
    <property type="entry name" value="PDZ"/>
    <property type="match status" value="1"/>
</dbReference>
<keyword evidence="2 5" id="KW-0645">Protease</keyword>
<proteinExistence type="inferred from homology"/>
<dbReference type="Pfam" id="PF01471">
    <property type="entry name" value="PG_binding_1"/>
    <property type="match status" value="1"/>
</dbReference>
<dbReference type="InterPro" id="IPR036034">
    <property type="entry name" value="PDZ_sf"/>
</dbReference>
<dbReference type="Gene3D" id="1.10.101.10">
    <property type="entry name" value="PGBD-like superfamily/PGBD"/>
    <property type="match status" value="1"/>
</dbReference>
<dbReference type="Proteomes" id="UP001596143">
    <property type="component" value="Unassembled WGS sequence"/>
</dbReference>
<dbReference type="Pfam" id="PF17820">
    <property type="entry name" value="PDZ_6"/>
    <property type="match status" value="1"/>
</dbReference>
<name>A0ABW0U4C8_9BACI</name>
<comment type="similarity">
    <text evidence="1 5">Belongs to the peptidase S41A family.</text>
</comment>
<evidence type="ECO:0000313" key="8">
    <source>
        <dbReference type="EMBL" id="MFC5627584.1"/>
    </source>
</evidence>
<gene>
    <name evidence="8" type="ORF">ACFPTR_01560</name>
</gene>
<evidence type="ECO:0000313" key="9">
    <source>
        <dbReference type="Proteomes" id="UP001596143"/>
    </source>
</evidence>
<dbReference type="SUPFAM" id="SSF50156">
    <property type="entry name" value="PDZ domain-like"/>
    <property type="match status" value="1"/>
</dbReference>
<keyword evidence="3 5" id="KW-0378">Hydrolase</keyword>
<evidence type="ECO:0000256" key="3">
    <source>
        <dbReference type="ARBA" id="ARBA00022801"/>
    </source>
</evidence>
<dbReference type="Gene3D" id="3.30.750.44">
    <property type="match status" value="1"/>
</dbReference>
<feature type="signal peptide" evidence="6">
    <location>
        <begin position="1"/>
        <end position="25"/>
    </location>
</feature>
<comment type="caution">
    <text evidence="8">The sequence shown here is derived from an EMBL/GenBank/DDBJ whole genome shotgun (WGS) entry which is preliminary data.</text>
</comment>
<evidence type="ECO:0000256" key="2">
    <source>
        <dbReference type="ARBA" id="ARBA00022670"/>
    </source>
</evidence>
<feature type="domain" description="PDZ" evidence="7">
    <location>
        <begin position="103"/>
        <end position="181"/>
    </location>
</feature>
<dbReference type="SUPFAM" id="SSF47090">
    <property type="entry name" value="PGBD-like"/>
    <property type="match status" value="1"/>
</dbReference>
<dbReference type="InterPro" id="IPR002477">
    <property type="entry name" value="Peptidoglycan-bd-like"/>
</dbReference>
<sequence>MKWKAKMAAAFVGIALLAGAGGVFAGINLQEVPVSGDGVGFSSAETADVGIEKIEKVYELIQENYMEEIDEEKLINGALSGMVEELNDPHSVYMEEQSAEHFNQSLESSFEGIGAEVSMVDGVVTIVSPFRDSPAEKAGIQPNDRVLEVDGESTEGATLQETVAKIRGEKGTTVTLTIQRQGASTPFHVEVVRDEIPVETVYSKMFTEDGQKIGYIEITSFSEDTASEFEEQLKTLEEDGMEGLIIDVRGNPGGFLNSVEDIGDLVIPGGENIVQIQDPDGNVVQSVSTLKEKKPYPIVGVIDRGSVSASEILAAALKEAGNYDLVGETTYGKGTVQQALDLGDGSELKLSMFKWLTPDGHWINEEGVEPTVEVMQPDYFYSPVLSLEEEETLSEGSYGEQVAVAQNILEGLGYSPGQNEGLFDVQTRQAVEDFQAKTDGLAVTGAIDYETATSLNQALLDLIRSEENDRQLKEALNLIQEQLS</sequence>
<evidence type="ECO:0000256" key="6">
    <source>
        <dbReference type="SAM" id="SignalP"/>
    </source>
</evidence>
<dbReference type="Gene3D" id="3.90.226.10">
    <property type="entry name" value="2-enoyl-CoA Hydratase, Chain A, domain 1"/>
    <property type="match status" value="1"/>
</dbReference>
<accession>A0ABW0U4C8</accession>
<dbReference type="InterPro" id="IPR041489">
    <property type="entry name" value="PDZ_6"/>
</dbReference>
<dbReference type="PANTHER" id="PTHR32060:SF29">
    <property type="entry name" value="CARBOXY-TERMINAL PROCESSING PROTEASE CTPB"/>
    <property type="match status" value="1"/>
</dbReference>
<dbReference type="Pfam" id="PF03572">
    <property type="entry name" value="Peptidase_S41"/>
    <property type="match status" value="1"/>
</dbReference>
<dbReference type="InterPro" id="IPR004447">
    <property type="entry name" value="Peptidase_S41A"/>
</dbReference>
<dbReference type="PROSITE" id="PS50106">
    <property type="entry name" value="PDZ"/>
    <property type="match status" value="1"/>
</dbReference>
<dbReference type="InterPro" id="IPR055210">
    <property type="entry name" value="CtpA/B_N"/>
</dbReference>
<dbReference type="InterPro" id="IPR029045">
    <property type="entry name" value="ClpP/crotonase-like_dom_sf"/>
</dbReference>
<dbReference type="SUPFAM" id="SSF52096">
    <property type="entry name" value="ClpP/crotonase"/>
    <property type="match status" value="1"/>
</dbReference>
<keyword evidence="9" id="KW-1185">Reference proteome</keyword>
<dbReference type="CDD" id="cd06782">
    <property type="entry name" value="cpPDZ_CPP-like"/>
    <property type="match status" value="1"/>
</dbReference>
<organism evidence="8 9">
    <name type="scientific">Aliibacillus thermotolerans</name>
    <dbReference type="NCBI Taxonomy" id="1834418"/>
    <lineage>
        <taxon>Bacteria</taxon>
        <taxon>Bacillati</taxon>
        <taxon>Bacillota</taxon>
        <taxon>Bacilli</taxon>
        <taxon>Bacillales</taxon>
        <taxon>Bacillaceae</taxon>
        <taxon>Aliibacillus</taxon>
    </lineage>
</organism>
<dbReference type="RefSeq" id="WP_270895536.1">
    <property type="nucleotide sequence ID" value="NZ_JBHSPF010000007.1"/>
</dbReference>
<feature type="chain" id="PRO_5045181428" evidence="6">
    <location>
        <begin position="26"/>
        <end position="484"/>
    </location>
</feature>
<dbReference type="EMBL" id="JBHSPF010000007">
    <property type="protein sequence ID" value="MFC5627584.1"/>
    <property type="molecule type" value="Genomic_DNA"/>
</dbReference>
<dbReference type="InterPro" id="IPR036366">
    <property type="entry name" value="PGBDSf"/>
</dbReference>
<dbReference type="PANTHER" id="PTHR32060">
    <property type="entry name" value="TAIL-SPECIFIC PROTEASE"/>
    <property type="match status" value="1"/>
</dbReference>
<reference evidence="9" key="1">
    <citation type="journal article" date="2019" name="Int. J. Syst. Evol. Microbiol.">
        <title>The Global Catalogue of Microorganisms (GCM) 10K type strain sequencing project: providing services to taxonomists for standard genome sequencing and annotation.</title>
        <authorList>
            <consortium name="The Broad Institute Genomics Platform"/>
            <consortium name="The Broad Institute Genome Sequencing Center for Infectious Disease"/>
            <person name="Wu L."/>
            <person name="Ma J."/>
        </authorList>
    </citation>
    <scope>NUCLEOTIDE SEQUENCE [LARGE SCALE GENOMIC DNA]</scope>
    <source>
        <strain evidence="9">CGMCC 1.15790</strain>
    </source>
</reference>
<dbReference type="NCBIfam" id="TIGR00225">
    <property type="entry name" value="prc"/>
    <property type="match status" value="1"/>
</dbReference>
<dbReference type="Gene3D" id="2.30.42.10">
    <property type="match status" value="1"/>
</dbReference>
<dbReference type="InterPro" id="IPR036365">
    <property type="entry name" value="PGBD-like_sf"/>
</dbReference>
<dbReference type="InterPro" id="IPR001478">
    <property type="entry name" value="PDZ"/>
</dbReference>
<dbReference type="Pfam" id="PF22694">
    <property type="entry name" value="CtpB_N-like"/>
    <property type="match status" value="1"/>
</dbReference>
<evidence type="ECO:0000256" key="5">
    <source>
        <dbReference type="RuleBase" id="RU004404"/>
    </source>
</evidence>
<keyword evidence="4 5" id="KW-0720">Serine protease</keyword>
<keyword evidence="6" id="KW-0732">Signal</keyword>
<evidence type="ECO:0000256" key="4">
    <source>
        <dbReference type="ARBA" id="ARBA00022825"/>
    </source>
</evidence>
<dbReference type="SMART" id="SM00245">
    <property type="entry name" value="TSPc"/>
    <property type="match status" value="1"/>
</dbReference>
<dbReference type="InterPro" id="IPR005151">
    <property type="entry name" value="Tail-specific_protease"/>
</dbReference>
<evidence type="ECO:0000259" key="7">
    <source>
        <dbReference type="PROSITE" id="PS50106"/>
    </source>
</evidence>
<dbReference type="CDD" id="cd07560">
    <property type="entry name" value="Peptidase_S41_CPP"/>
    <property type="match status" value="1"/>
</dbReference>
<evidence type="ECO:0000256" key="1">
    <source>
        <dbReference type="ARBA" id="ARBA00009179"/>
    </source>
</evidence>
<protein>
    <submittedName>
        <fullName evidence="8">S41 family peptidase</fullName>
    </submittedName>
</protein>